<feature type="region of interest" description="Disordered" evidence="1">
    <location>
        <begin position="100"/>
        <end position="126"/>
    </location>
</feature>
<organism evidence="3 4">
    <name type="scientific">Lepraria finkii</name>
    <dbReference type="NCBI Taxonomy" id="1340010"/>
    <lineage>
        <taxon>Eukaryota</taxon>
        <taxon>Fungi</taxon>
        <taxon>Dikarya</taxon>
        <taxon>Ascomycota</taxon>
        <taxon>Pezizomycotina</taxon>
        <taxon>Lecanoromycetes</taxon>
        <taxon>OSLEUM clade</taxon>
        <taxon>Lecanoromycetidae</taxon>
        <taxon>Lecanorales</taxon>
        <taxon>Lecanorineae</taxon>
        <taxon>Stereocaulaceae</taxon>
        <taxon>Lepraria</taxon>
    </lineage>
</organism>
<dbReference type="EMBL" id="JBHFEH010000075">
    <property type="protein sequence ID" value="KAL2048964.1"/>
    <property type="molecule type" value="Genomic_DNA"/>
</dbReference>
<comment type="caution">
    <text evidence="3">The sequence shown here is derived from an EMBL/GenBank/DDBJ whole genome shotgun (WGS) entry which is preliminary data.</text>
</comment>
<accession>A0ABR4AWE1</accession>
<sequence length="126" mass="14056">MATDEIYFPFLTPEVKCGNEALNIADRQNAYSASVAANAVVELITEQDGKDKWTAYKFTRNIYDIFLPIHLERICASVDQLPDPEVFFVEPLSQKSNTTFDSQLTASSSQKTESRLPCSQTSEPGI</sequence>
<dbReference type="Pfam" id="PF25545">
    <property type="entry name" value="DUF7924"/>
    <property type="match status" value="1"/>
</dbReference>
<feature type="domain" description="DUF7924" evidence="2">
    <location>
        <begin position="1"/>
        <end position="45"/>
    </location>
</feature>
<evidence type="ECO:0000256" key="1">
    <source>
        <dbReference type="SAM" id="MobiDB-lite"/>
    </source>
</evidence>
<protein>
    <recommendedName>
        <fullName evidence="2">DUF7924 domain-containing protein</fullName>
    </recommendedName>
</protein>
<evidence type="ECO:0000313" key="3">
    <source>
        <dbReference type="EMBL" id="KAL2048964.1"/>
    </source>
</evidence>
<reference evidence="3 4" key="1">
    <citation type="submission" date="2024-09" db="EMBL/GenBank/DDBJ databases">
        <title>Rethinking Asexuality: The Enigmatic Case of Functional Sexual Genes in Lepraria (Stereocaulaceae).</title>
        <authorList>
            <person name="Doellman M."/>
            <person name="Sun Y."/>
            <person name="Barcenas-Pena A."/>
            <person name="Lumbsch H.T."/>
            <person name="Grewe F."/>
        </authorList>
    </citation>
    <scope>NUCLEOTIDE SEQUENCE [LARGE SCALE GENOMIC DNA]</scope>
    <source>
        <strain evidence="3 4">Grewe 0041</strain>
    </source>
</reference>
<dbReference type="PANTHER" id="PTHR42470:SF2">
    <property type="match status" value="1"/>
</dbReference>
<evidence type="ECO:0000259" key="2">
    <source>
        <dbReference type="Pfam" id="PF25545"/>
    </source>
</evidence>
<dbReference type="Proteomes" id="UP001590951">
    <property type="component" value="Unassembled WGS sequence"/>
</dbReference>
<keyword evidence="4" id="KW-1185">Reference proteome</keyword>
<dbReference type="PANTHER" id="PTHR42470">
    <property type="entry name" value="VAST DOMAIN-CONTAINING PROTEIN"/>
    <property type="match status" value="1"/>
</dbReference>
<name>A0ABR4AWE1_9LECA</name>
<dbReference type="InterPro" id="IPR057684">
    <property type="entry name" value="DUF7924"/>
</dbReference>
<proteinExistence type="predicted"/>
<gene>
    <name evidence="3" type="ORF">ABVK25_010817</name>
</gene>
<evidence type="ECO:0000313" key="4">
    <source>
        <dbReference type="Proteomes" id="UP001590951"/>
    </source>
</evidence>